<dbReference type="KEGG" id="atu:Atu1724"/>
<dbReference type="HOGENOM" id="CLU_2821527_0_0_5"/>
<proteinExistence type="predicted"/>
<evidence type="ECO:0000313" key="3">
    <source>
        <dbReference type="Proteomes" id="UP000000813"/>
    </source>
</evidence>
<evidence type="ECO:0000313" key="2">
    <source>
        <dbReference type="EMBL" id="AAL42723.2"/>
    </source>
</evidence>
<evidence type="ECO:0000256" key="1">
    <source>
        <dbReference type="SAM" id="MobiDB-lite"/>
    </source>
</evidence>
<organism evidence="2 3">
    <name type="scientific">Agrobacterium fabrum (strain C58 / ATCC 33970)</name>
    <name type="common">Agrobacterium tumefaciens (strain C58)</name>
    <dbReference type="NCBI Taxonomy" id="176299"/>
    <lineage>
        <taxon>Bacteria</taxon>
        <taxon>Pseudomonadati</taxon>
        <taxon>Pseudomonadota</taxon>
        <taxon>Alphaproteobacteria</taxon>
        <taxon>Hyphomicrobiales</taxon>
        <taxon>Rhizobiaceae</taxon>
        <taxon>Rhizobium/Agrobacterium group</taxon>
        <taxon>Agrobacterium</taxon>
        <taxon>Agrobacterium tumefaciens complex</taxon>
    </lineage>
</organism>
<dbReference type="AlphaFoldDB" id="Q8UEN2"/>
<reference evidence="2 3" key="1">
    <citation type="journal article" date="2001" name="Science">
        <title>The genome of the natural genetic engineer Agrobacterium tumefaciens C58.</title>
        <authorList>
            <person name="Wood D.W."/>
            <person name="Setubal J.C."/>
            <person name="Kaul R."/>
            <person name="Monks D.E."/>
            <person name="Kitajima J.P."/>
            <person name="Okura V.K."/>
            <person name="Zhou Y."/>
            <person name="Chen L."/>
            <person name="Wood G.E."/>
            <person name="Almeida N.F.Jr."/>
            <person name="Woo L."/>
            <person name="Chen Y."/>
            <person name="Paulsen I.T."/>
            <person name="Eisen J.A."/>
            <person name="Karp P.D."/>
            <person name="Bovee D.Sr."/>
            <person name="Chapman P."/>
            <person name="Clendenning J."/>
            <person name="Deatherage G."/>
            <person name="Gillet W."/>
            <person name="Grant C."/>
            <person name="Kutyavin T."/>
            <person name="Levy R."/>
            <person name="Li M.J."/>
            <person name="McClelland E."/>
            <person name="Palmieri A."/>
            <person name="Raymond C."/>
            <person name="Rouse G."/>
            <person name="Saenphimmachak C."/>
            <person name="Wu Z."/>
            <person name="Romero P."/>
            <person name="Gordon D."/>
            <person name="Zhang S."/>
            <person name="Yoo H."/>
            <person name="Tao Y."/>
            <person name="Biddle P."/>
            <person name="Jung M."/>
            <person name="Krespan W."/>
            <person name="Perry M."/>
            <person name="Gordon-Kamm B."/>
            <person name="Liao L."/>
            <person name="Kim S."/>
            <person name="Hendrick C."/>
            <person name="Zhao Z.Y."/>
            <person name="Dolan M."/>
            <person name="Chumley F."/>
            <person name="Tingey S.V."/>
            <person name="Tomb J.F."/>
            <person name="Gordon M.P."/>
            <person name="Olson M.V."/>
            <person name="Nester E.W."/>
        </authorList>
    </citation>
    <scope>NUCLEOTIDE SEQUENCE [LARGE SCALE GENOMIC DNA]</scope>
    <source>
        <strain evidence="3">C58 / ATCC 33970</strain>
    </source>
</reference>
<protein>
    <submittedName>
        <fullName evidence="2">Uncharacterized protein</fullName>
    </submittedName>
</protein>
<sequence length="66" mass="7223">MSVIVKTVPRTLKPAGDGEIWHYWQCAGSLPPLPNPLTPTKSSEQSHGYFTGGDMRSPLPCRFHSG</sequence>
<reference evidence="2 3" key="2">
    <citation type="journal article" date="2001" name="Science">
        <title>Genome sequence of the plant pathogen and biotechnology agent Agrobacterium tumefaciens C58.</title>
        <authorList>
            <person name="Goodner B."/>
            <person name="Hinkle G."/>
            <person name="Gattung S."/>
            <person name="Miller N."/>
            <person name="Blanchard M."/>
            <person name="Qurollo B."/>
            <person name="Goldman B.S."/>
            <person name="Cao Y."/>
            <person name="Askenazi M."/>
            <person name="Halling C."/>
            <person name="Mullin L."/>
            <person name="Houmiel K."/>
            <person name="Gordon J."/>
            <person name="Vaudin M."/>
            <person name="Iartchouk O."/>
            <person name="Epp A."/>
            <person name="Liu F."/>
            <person name="Wollam C."/>
            <person name="Allinger M."/>
            <person name="Doughty D."/>
            <person name="Scott C."/>
            <person name="Lappas C."/>
            <person name="Markelz B."/>
            <person name="Flanagan C."/>
            <person name="Crowell C."/>
            <person name="Gurson J."/>
            <person name="Lomo C."/>
            <person name="Sear C."/>
            <person name="Strub G."/>
            <person name="Cielo C."/>
            <person name="Slater S."/>
        </authorList>
    </citation>
    <scope>NUCLEOTIDE SEQUENCE [LARGE SCALE GENOMIC DNA]</scope>
    <source>
        <strain evidence="3">C58 / ATCC 33970</strain>
    </source>
</reference>
<dbReference type="EnsemblBacteria" id="AAL42723">
    <property type="protein sequence ID" value="AAL42723"/>
    <property type="gene ID" value="Atu1724"/>
</dbReference>
<accession>Q8UEN2</accession>
<dbReference type="Proteomes" id="UP000000813">
    <property type="component" value="Chromosome circular"/>
</dbReference>
<keyword evidence="3" id="KW-1185">Reference proteome</keyword>
<name>Q8UEN2_AGRFC</name>
<dbReference type="EMBL" id="AE007869">
    <property type="protein sequence ID" value="AAL42723.2"/>
    <property type="molecule type" value="Genomic_DNA"/>
</dbReference>
<feature type="region of interest" description="Disordered" evidence="1">
    <location>
        <begin position="34"/>
        <end position="55"/>
    </location>
</feature>
<gene>
    <name evidence="2" type="ordered locus">Atu1724</name>
</gene>